<dbReference type="InterPro" id="IPR015890">
    <property type="entry name" value="Chorismate_C"/>
</dbReference>
<proteinExistence type="predicted"/>
<dbReference type="AlphaFoldDB" id="A0AAJ0JPK5"/>
<dbReference type="GO" id="GO:0046820">
    <property type="term" value="F:4-amino-4-deoxychorismate synthase activity"/>
    <property type="evidence" value="ECO:0007669"/>
    <property type="project" value="TreeGrafter"/>
</dbReference>
<dbReference type="PRINTS" id="PR00095">
    <property type="entry name" value="ANTSNTHASEI"/>
</dbReference>
<gene>
    <name evidence="2" type="ORF">VV61_08295</name>
</gene>
<dbReference type="Proteomes" id="UP000033530">
    <property type="component" value="Unassembled WGS sequence"/>
</dbReference>
<reference evidence="2 3" key="1">
    <citation type="submission" date="2015-03" db="EMBL/GenBank/DDBJ databases">
        <title>Draft Genome Sequence of S. carnosus subsp. utilis LTH 7013, Isolated from South Tirolean Ham.</title>
        <authorList>
            <person name="Mueller A."/>
            <person name="Huptas C."/>
            <person name="Wenning M."/>
            <person name="Weiss A."/>
            <person name="Schmidt H."/>
        </authorList>
    </citation>
    <scope>NUCLEOTIDE SEQUENCE [LARGE SCALE GENOMIC DNA]</scope>
    <source>
        <strain evidence="2 3">LTH7013</strain>
    </source>
</reference>
<sequence length="395" mass="45212">MNKFGCFCRKQVRLLLAKFNFRYYEDEAEYKDYQFDFTAIKTQCVAYSLEDVKKVLDFAEQYQEKGNYVALYLPYEAAPAFNSDMEVNFSKESSNIYAAAYVFDSPSKSNELHNKQSDSQTKLDFKFRLPDDMLQAHIQAVQQAIVEGNTYQVNYTTRLYDEIRLPITDLYVHLTRHAHGNYTVLLDTAELQVASISPELFFQKGRFKEQENVVLSKPMKGTMPRGHNEADDHMLYEKLMYSSKDRAENVMIVDLLRNDIARIAKPGSVKVYQPFHIEVYETVYQMTSMVVGTMKENTSLVSLFEALFPCGSITGAPKINTMRYIKQLEEIPRHVYCGTIGLLLPNGKAIFNVAIRTVQYINGRAIYGVGAGITIDSNPEAEVAEFKSKTKILEQ</sequence>
<accession>A0AAJ0JPK5</accession>
<organism evidence="2 3">
    <name type="scientific">Staphylococcus carnosus</name>
    <dbReference type="NCBI Taxonomy" id="1281"/>
    <lineage>
        <taxon>Bacteria</taxon>
        <taxon>Bacillati</taxon>
        <taxon>Bacillota</taxon>
        <taxon>Bacilli</taxon>
        <taxon>Bacillales</taxon>
        <taxon>Staphylococcaceae</taxon>
        <taxon>Staphylococcus</taxon>
    </lineage>
</organism>
<dbReference type="SUPFAM" id="SSF56322">
    <property type="entry name" value="ADC synthase"/>
    <property type="match status" value="1"/>
</dbReference>
<evidence type="ECO:0000259" key="1">
    <source>
        <dbReference type="Pfam" id="PF00425"/>
    </source>
</evidence>
<evidence type="ECO:0000313" key="3">
    <source>
        <dbReference type="Proteomes" id="UP000033530"/>
    </source>
</evidence>
<dbReference type="InterPro" id="IPR005801">
    <property type="entry name" value="ADC_synthase"/>
</dbReference>
<dbReference type="Pfam" id="PF00425">
    <property type="entry name" value="Chorismate_bind"/>
    <property type="match status" value="1"/>
</dbReference>
<dbReference type="PANTHER" id="PTHR11236:SF50">
    <property type="entry name" value="AMINODEOXYCHORISMATE SYNTHASE COMPONENT 1"/>
    <property type="match status" value="1"/>
</dbReference>
<dbReference type="Gene3D" id="3.60.120.10">
    <property type="entry name" value="Anthranilate synthase"/>
    <property type="match status" value="1"/>
</dbReference>
<name>A0AAJ0JPK5_STACA</name>
<feature type="domain" description="Chorismate-utilising enzyme C-terminal" evidence="1">
    <location>
        <begin position="135"/>
        <end position="389"/>
    </location>
</feature>
<comment type="caution">
    <text evidence="2">The sequence shown here is derived from an EMBL/GenBank/DDBJ whole genome shotgun (WGS) entry which is preliminary data.</text>
</comment>
<dbReference type="GO" id="GO:0000162">
    <property type="term" value="P:L-tryptophan biosynthetic process"/>
    <property type="evidence" value="ECO:0007669"/>
    <property type="project" value="TreeGrafter"/>
</dbReference>
<evidence type="ECO:0000313" key="2">
    <source>
        <dbReference type="EMBL" id="KKB25066.1"/>
    </source>
</evidence>
<dbReference type="InterPro" id="IPR019999">
    <property type="entry name" value="Anth_synth_I-like"/>
</dbReference>
<dbReference type="EMBL" id="LAIU01000005">
    <property type="protein sequence ID" value="KKB25066.1"/>
    <property type="molecule type" value="Genomic_DNA"/>
</dbReference>
<dbReference type="PANTHER" id="PTHR11236">
    <property type="entry name" value="AMINOBENZOATE/ANTHRANILATE SYNTHASE"/>
    <property type="match status" value="1"/>
</dbReference>
<protein>
    <submittedName>
        <fullName evidence="2">Aminobenzoate synthetase</fullName>
    </submittedName>
</protein>